<name>E4XRZ2_OIKDI</name>
<organism evidence="1">
    <name type="scientific">Oikopleura dioica</name>
    <name type="common">Tunicate</name>
    <dbReference type="NCBI Taxonomy" id="34765"/>
    <lineage>
        <taxon>Eukaryota</taxon>
        <taxon>Metazoa</taxon>
        <taxon>Chordata</taxon>
        <taxon>Tunicata</taxon>
        <taxon>Appendicularia</taxon>
        <taxon>Copelata</taxon>
        <taxon>Oikopleuridae</taxon>
        <taxon>Oikopleura</taxon>
    </lineage>
</organism>
<dbReference type="InParanoid" id="E4XRZ2"/>
<proteinExistence type="predicted"/>
<dbReference type="AlphaFoldDB" id="E4XRZ2"/>
<dbReference type="Proteomes" id="UP000001307">
    <property type="component" value="Unassembled WGS sequence"/>
</dbReference>
<accession>E4XRZ2</accession>
<evidence type="ECO:0000313" key="2">
    <source>
        <dbReference type="Proteomes" id="UP000001307"/>
    </source>
</evidence>
<dbReference type="EMBL" id="FN653127">
    <property type="protein sequence ID" value="CBY12540.1"/>
    <property type="molecule type" value="Genomic_DNA"/>
</dbReference>
<sequence>MRALPSFGLLGVASCWNDYAGYQKISIDFKSADLGKKILSYLETLPSYDEWQLDQQRVEFIISKDDHQTLLADIDTFFRDIESIKSSRFSVPEQDVPTGLYLQDYDQYLTNDQKKIPFFRKKVPNLWVFAALWRPYMAIKNYFLMFFRNQHHKTIILSCKLTPCNDF</sequence>
<evidence type="ECO:0000313" key="1">
    <source>
        <dbReference type="EMBL" id="CBY12540.1"/>
    </source>
</evidence>
<reference evidence="1" key="1">
    <citation type="journal article" date="2010" name="Science">
        <title>Plasticity of animal genome architecture unmasked by rapid evolution of a pelagic tunicate.</title>
        <authorList>
            <person name="Denoeud F."/>
            <person name="Henriet S."/>
            <person name="Mungpakdee S."/>
            <person name="Aury J.M."/>
            <person name="Da Silva C."/>
            <person name="Brinkmann H."/>
            <person name="Mikhaleva J."/>
            <person name="Olsen L.C."/>
            <person name="Jubin C."/>
            <person name="Canestro C."/>
            <person name="Bouquet J.M."/>
            <person name="Danks G."/>
            <person name="Poulain J."/>
            <person name="Campsteijn C."/>
            <person name="Adamski M."/>
            <person name="Cross I."/>
            <person name="Yadetie F."/>
            <person name="Muffato M."/>
            <person name="Louis A."/>
            <person name="Butcher S."/>
            <person name="Tsagkogeorga G."/>
            <person name="Konrad A."/>
            <person name="Singh S."/>
            <person name="Jensen M.F."/>
            <person name="Cong E.H."/>
            <person name="Eikeseth-Otteraa H."/>
            <person name="Noel B."/>
            <person name="Anthouard V."/>
            <person name="Porcel B.M."/>
            <person name="Kachouri-Lafond R."/>
            <person name="Nishino A."/>
            <person name="Ugolini M."/>
            <person name="Chourrout P."/>
            <person name="Nishida H."/>
            <person name="Aasland R."/>
            <person name="Huzurbazar S."/>
            <person name="Westhof E."/>
            <person name="Delsuc F."/>
            <person name="Lehrach H."/>
            <person name="Reinhardt R."/>
            <person name="Weissenbach J."/>
            <person name="Roy S.W."/>
            <person name="Artiguenave F."/>
            <person name="Postlethwait J.H."/>
            <person name="Manak J.R."/>
            <person name="Thompson E.M."/>
            <person name="Jaillon O."/>
            <person name="Du Pasquier L."/>
            <person name="Boudinot P."/>
            <person name="Liberles D.A."/>
            <person name="Volff J.N."/>
            <person name="Philippe H."/>
            <person name="Lenhard B."/>
            <person name="Roest Crollius H."/>
            <person name="Wincker P."/>
            <person name="Chourrout D."/>
        </authorList>
    </citation>
    <scope>NUCLEOTIDE SEQUENCE [LARGE SCALE GENOMIC DNA]</scope>
</reference>
<keyword evidence="2" id="KW-1185">Reference proteome</keyword>
<dbReference type="PROSITE" id="PS51257">
    <property type="entry name" value="PROKAR_LIPOPROTEIN"/>
    <property type="match status" value="1"/>
</dbReference>
<gene>
    <name evidence="1" type="ORF">GSOID_T00001937001</name>
</gene>
<protein>
    <submittedName>
        <fullName evidence="1">Uncharacterized protein</fullName>
    </submittedName>
</protein>